<protein>
    <submittedName>
        <fullName evidence="2">Uncharacterized protein</fullName>
    </submittedName>
</protein>
<keyword evidence="1" id="KW-0175">Coiled coil</keyword>
<evidence type="ECO:0000256" key="1">
    <source>
        <dbReference type="SAM" id="Coils"/>
    </source>
</evidence>
<gene>
    <name evidence="2" type="ORF">MAR_006002</name>
</gene>
<organism evidence="2 3">
    <name type="scientific">Mya arenaria</name>
    <name type="common">Soft-shell clam</name>
    <dbReference type="NCBI Taxonomy" id="6604"/>
    <lineage>
        <taxon>Eukaryota</taxon>
        <taxon>Metazoa</taxon>
        <taxon>Spiralia</taxon>
        <taxon>Lophotrochozoa</taxon>
        <taxon>Mollusca</taxon>
        <taxon>Bivalvia</taxon>
        <taxon>Autobranchia</taxon>
        <taxon>Heteroconchia</taxon>
        <taxon>Euheterodonta</taxon>
        <taxon>Imparidentia</taxon>
        <taxon>Neoheterodontei</taxon>
        <taxon>Myida</taxon>
        <taxon>Myoidea</taxon>
        <taxon>Myidae</taxon>
        <taxon>Mya</taxon>
    </lineage>
</organism>
<evidence type="ECO:0000313" key="3">
    <source>
        <dbReference type="Proteomes" id="UP001164746"/>
    </source>
</evidence>
<dbReference type="PANTHER" id="PTHR35838:SF1">
    <property type="entry name" value="TRICHOHYALIN-LIKE"/>
    <property type="match status" value="1"/>
</dbReference>
<keyword evidence="3" id="KW-1185">Reference proteome</keyword>
<evidence type="ECO:0000313" key="2">
    <source>
        <dbReference type="EMBL" id="WAQ93531.1"/>
    </source>
</evidence>
<feature type="coiled-coil region" evidence="1">
    <location>
        <begin position="442"/>
        <end position="476"/>
    </location>
</feature>
<dbReference type="PANTHER" id="PTHR35838">
    <property type="entry name" value="CHROMOSOME 21, WHOLE GENOME SHOTGUN SEQUENCE"/>
    <property type="match status" value="1"/>
</dbReference>
<accession>A0ABY7DA94</accession>
<dbReference type="EMBL" id="CP111012">
    <property type="protein sequence ID" value="WAQ93531.1"/>
    <property type="molecule type" value="Genomic_DNA"/>
</dbReference>
<feature type="coiled-coil region" evidence="1">
    <location>
        <begin position="538"/>
        <end position="565"/>
    </location>
</feature>
<sequence>MDDFKHVLRCHTRKSGYGIIKEMRTLKHRGSGFLPKIICTTENGACDTLVVNDLDYNEVRVTRSWSMTFSDIQEEIMNRRRSSTYKGDVLQIRLLQMEPKYRSHFLYEQIRSFEDKVYMSFDQFNVDVLYRMFTALAKKTVVDVRKIKTLANLRKCFMDLKKLISCKKLHRHVEQTAEEHKLVSYFTWFFQYLDYLRHLRDNFIDRIFSPLFRYFYNIGYDIQERDSFEDVEIATHRSSVMSFRSLDSSFSALSGMSALCTDSDRLSASLSARSSMDQTQEARKKMVTRNALIALSHEFKDIKNLYDTSEIEKLAQRLSHLKDRTDQLLDKEKSLDPVLPCQDSERSVFHLKIKEAGSYNLMRLIPDILIKFQKAAWLARRWLEFDDQTTKDLNERLNKLTSLEEQMNRRLSSISKEIQLGETQLDEQANMLSTLLQREDKASNLGENIYLLKRNKDQLEERLGVLQSERAQLGEKLTLAAEQKDKKTYRQIKPLYERNKLQRFAIQRQIDTLNFRINLIESDMKLELELKTEVIQSTNDVQEKCEELEKTLEKARKQQKALLTALIPITKDRKYINEQMQIQDDDFPVFEAEFIGSKETKPMSSLDTHIKQNTGDAPVSVYITSIPTSRASSTLNTVSSLRPSVKPKTRLPTVTTAKLVTEVADSEW</sequence>
<dbReference type="Proteomes" id="UP001164746">
    <property type="component" value="Chromosome 1"/>
</dbReference>
<proteinExistence type="predicted"/>
<name>A0ABY7DA94_MYAAR</name>
<reference evidence="2" key="1">
    <citation type="submission" date="2022-11" db="EMBL/GenBank/DDBJ databases">
        <title>Centuries of genome instability and evolution in soft-shell clam transmissible cancer (bioRxiv).</title>
        <authorList>
            <person name="Hart S.F.M."/>
            <person name="Yonemitsu M.A."/>
            <person name="Giersch R.M."/>
            <person name="Beal B.F."/>
            <person name="Arriagada G."/>
            <person name="Davis B.W."/>
            <person name="Ostrander E.A."/>
            <person name="Goff S.P."/>
            <person name="Metzger M.J."/>
        </authorList>
    </citation>
    <scope>NUCLEOTIDE SEQUENCE</scope>
    <source>
        <strain evidence="2">MELC-2E11</strain>
        <tissue evidence="2">Siphon/mantle</tissue>
    </source>
</reference>